<dbReference type="Gene3D" id="3.30.40.10">
    <property type="entry name" value="Zinc/RING finger domain, C3HC4 (zinc finger)"/>
    <property type="match status" value="1"/>
</dbReference>
<dbReference type="PANTHER" id="PTHR45969">
    <property type="entry name" value="RING ZINC FINGER PROTEIN-RELATED"/>
    <property type="match status" value="1"/>
</dbReference>
<dbReference type="GO" id="GO:0008270">
    <property type="term" value="F:zinc ion binding"/>
    <property type="evidence" value="ECO:0007669"/>
    <property type="project" value="UniProtKB-KW"/>
</dbReference>
<evidence type="ECO:0000256" key="2">
    <source>
        <dbReference type="ARBA" id="ARBA00022771"/>
    </source>
</evidence>
<name>A0A061QS67_9CHLO</name>
<evidence type="ECO:0000259" key="6">
    <source>
        <dbReference type="PROSITE" id="PS50089"/>
    </source>
</evidence>
<dbReference type="SMART" id="SM00184">
    <property type="entry name" value="RING"/>
    <property type="match status" value="1"/>
</dbReference>
<dbReference type="EMBL" id="GBEZ01024455">
    <property type="protein sequence ID" value="JAC62538.1"/>
    <property type="molecule type" value="Transcribed_RNA"/>
</dbReference>
<dbReference type="CDD" id="cd16448">
    <property type="entry name" value="RING-H2"/>
    <property type="match status" value="1"/>
</dbReference>
<evidence type="ECO:0000256" key="4">
    <source>
        <dbReference type="PROSITE-ProRule" id="PRU00175"/>
    </source>
</evidence>
<keyword evidence="2 4" id="KW-0863">Zinc-finger</keyword>
<feature type="region of interest" description="Disordered" evidence="5">
    <location>
        <begin position="100"/>
        <end position="125"/>
    </location>
</feature>
<accession>A0A061QS67</accession>
<dbReference type="AlphaFoldDB" id="A0A061QS67"/>
<keyword evidence="3" id="KW-0862">Zinc</keyword>
<keyword evidence="1" id="KW-0479">Metal-binding</keyword>
<reference evidence="7" key="1">
    <citation type="submission" date="2014-05" db="EMBL/GenBank/DDBJ databases">
        <title>The transcriptome of the halophilic microalga Tetraselmis sp. GSL018 isolated from the Great Salt Lake, Utah.</title>
        <authorList>
            <person name="Jinkerson R.E."/>
            <person name="D'Adamo S."/>
            <person name="Posewitz M.C."/>
        </authorList>
    </citation>
    <scope>NUCLEOTIDE SEQUENCE</scope>
    <source>
        <strain evidence="7">GSL018</strain>
    </source>
</reference>
<dbReference type="Pfam" id="PF13639">
    <property type="entry name" value="zf-RING_2"/>
    <property type="match status" value="1"/>
</dbReference>
<feature type="domain" description="RING-type" evidence="6">
    <location>
        <begin position="3"/>
        <end position="49"/>
    </location>
</feature>
<proteinExistence type="predicted"/>
<organism evidence="7">
    <name type="scientific">Tetraselmis sp. GSL018</name>
    <dbReference type="NCBI Taxonomy" id="582737"/>
    <lineage>
        <taxon>Eukaryota</taxon>
        <taxon>Viridiplantae</taxon>
        <taxon>Chlorophyta</taxon>
        <taxon>core chlorophytes</taxon>
        <taxon>Chlorodendrophyceae</taxon>
        <taxon>Chlorodendrales</taxon>
        <taxon>Chlorodendraceae</taxon>
        <taxon>Tetraselmis</taxon>
    </lineage>
</organism>
<dbReference type="GO" id="GO:0016567">
    <property type="term" value="P:protein ubiquitination"/>
    <property type="evidence" value="ECO:0007669"/>
    <property type="project" value="TreeGrafter"/>
</dbReference>
<evidence type="ECO:0000256" key="5">
    <source>
        <dbReference type="SAM" id="MobiDB-lite"/>
    </source>
</evidence>
<dbReference type="InterPro" id="IPR013083">
    <property type="entry name" value="Znf_RING/FYVE/PHD"/>
</dbReference>
<evidence type="ECO:0000256" key="3">
    <source>
        <dbReference type="ARBA" id="ARBA00022833"/>
    </source>
</evidence>
<dbReference type="GO" id="GO:0061630">
    <property type="term" value="F:ubiquitin protein ligase activity"/>
    <property type="evidence" value="ECO:0007669"/>
    <property type="project" value="TreeGrafter"/>
</dbReference>
<sequence length="161" mass="18032">MKCTICLEDIQPMNAMALPCTHVFHRCCVNTWFEKPLESGACKVCPVCRTEVCEQDLHQVLEQSRGEARQQYEQQLQQQARTFADGVVQALQAFSLTEDSDLDSSPGWWNGSDGESYRSVGTSSPAYSVPDPDDWEEYFFGNGQLLKNILNEHGYGSGVRG</sequence>
<dbReference type="SUPFAM" id="SSF57850">
    <property type="entry name" value="RING/U-box"/>
    <property type="match status" value="1"/>
</dbReference>
<evidence type="ECO:0000313" key="7">
    <source>
        <dbReference type="EMBL" id="JAC62538.1"/>
    </source>
</evidence>
<dbReference type="PANTHER" id="PTHR45969:SF69">
    <property type="entry name" value="FINGER DOMAIN PROTEIN, PUTATIVE (AFU_ORTHOLOGUE AFUA_3G12190)-RELATED"/>
    <property type="match status" value="1"/>
</dbReference>
<protein>
    <recommendedName>
        <fullName evidence="6">RING-type domain-containing protein</fullName>
    </recommendedName>
</protein>
<dbReference type="InterPro" id="IPR001841">
    <property type="entry name" value="Znf_RING"/>
</dbReference>
<gene>
    <name evidence="7" type="ORF">TSPGSL018_23103</name>
</gene>
<dbReference type="PROSITE" id="PS50089">
    <property type="entry name" value="ZF_RING_2"/>
    <property type="match status" value="1"/>
</dbReference>
<evidence type="ECO:0000256" key="1">
    <source>
        <dbReference type="ARBA" id="ARBA00022723"/>
    </source>
</evidence>